<feature type="transmembrane region" description="Helical" evidence="1">
    <location>
        <begin position="266"/>
        <end position="292"/>
    </location>
</feature>
<feature type="transmembrane region" description="Helical" evidence="1">
    <location>
        <begin position="36"/>
        <end position="55"/>
    </location>
</feature>
<protein>
    <submittedName>
        <fullName evidence="2">Uncharacterized protein</fullName>
    </submittedName>
</protein>
<keyword evidence="1" id="KW-0472">Membrane</keyword>
<gene>
    <name evidence="2" type="ORF">NSCI0253_LOCUS16483</name>
</gene>
<dbReference type="EMBL" id="HBFQ01023443">
    <property type="protein sequence ID" value="CAD8842135.1"/>
    <property type="molecule type" value="Transcribed_RNA"/>
</dbReference>
<accession>A0A7S1A4T9</accession>
<name>A0A7S1A4T9_NOCSC</name>
<proteinExistence type="predicted"/>
<dbReference type="AlphaFoldDB" id="A0A7S1A4T9"/>
<sequence>MDPMFLTNPFATHSKKEYRRSVSFGGAIIEHTSLNISVRLPYVMFVLLLMSFTILHHSTPKVPWIMAIFLLDASLILNFPSRSKPGLLGRGGSDFIPLLVCVFSGTAAIALGLYHCSILEPWVSARHLREHSGVTTTMPTAAVKYAGVIHFAGDITLATGNSAGYVNWPETYCAAPVVLKNDLSPSTPIRYWAVGTGCCDHRGKFWCDGADDKNARGGLRLTLTKQLDANYHRAARMAAAAHGLSVSENPVFVAWSEDPRSMTRSALWLVIFLSFLWTLIATVCCFVGHMSLYDRQQLMRLLRL</sequence>
<reference evidence="2" key="1">
    <citation type="submission" date="2021-01" db="EMBL/GenBank/DDBJ databases">
        <authorList>
            <person name="Corre E."/>
            <person name="Pelletier E."/>
            <person name="Niang G."/>
            <person name="Scheremetjew M."/>
            <person name="Finn R."/>
            <person name="Kale V."/>
            <person name="Holt S."/>
            <person name="Cochrane G."/>
            <person name="Meng A."/>
            <person name="Brown T."/>
            <person name="Cohen L."/>
        </authorList>
    </citation>
    <scope>NUCLEOTIDE SEQUENCE</scope>
</reference>
<feature type="transmembrane region" description="Helical" evidence="1">
    <location>
        <begin position="95"/>
        <end position="116"/>
    </location>
</feature>
<keyword evidence="1" id="KW-1133">Transmembrane helix</keyword>
<keyword evidence="1" id="KW-0812">Transmembrane</keyword>
<evidence type="ECO:0000256" key="1">
    <source>
        <dbReference type="SAM" id="Phobius"/>
    </source>
</evidence>
<organism evidence="2">
    <name type="scientific">Noctiluca scintillans</name>
    <name type="common">Sea sparkle</name>
    <name type="synonym">Red tide dinoflagellate</name>
    <dbReference type="NCBI Taxonomy" id="2966"/>
    <lineage>
        <taxon>Eukaryota</taxon>
        <taxon>Sar</taxon>
        <taxon>Alveolata</taxon>
        <taxon>Dinophyceae</taxon>
        <taxon>Noctilucales</taxon>
        <taxon>Noctilucaceae</taxon>
        <taxon>Noctiluca</taxon>
    </lineage>
</organism>
<evidence type="ECO:0000313" key="2">
    <source>
        <dbReference type="EMBL" id="CAD8842135.1"/>
    </source>
</evidence>
<feature type="transmembrane region" description="Helical" evidence="1">
    <location>
        <begin position="62"/>
        <end position="80"/>
    </location>
</feature>